<dbReference type="GO" id="GO:0030246">
    <property type="term" value="F:carbohydrate binding"/>
    <property type="evidence" value="ECO:0007669"/>
    <property type="project" value="InterPro"/>
</dbReference>
<keyword evidence="2" id="KW-0732">Signal</keyword>
<evidence type="ECO:0000256" key="2">
    <source>
        <dbReference type="SAM" id="SignalP"/>
    </source>
</evidence>
<feature type="compositionally biased region" description="Polar residues" evidence="1">
    <location>
        <begin position="69"/>
        <end position="90"/>
    </location>
</feature>
<evidence type="ECO:0000313" key="3">
    <source>
        <dbReference type="Proteomes" id="UP000887561"/>
    </source>
</evidence>
<sequence length="204" mass="22114">MSSFFYLLIISVSLLILANADDAGRYPSGDDLVERTTAARLHSSSDLPDDDEEEVCECEDDDETTVATHISTRSNGYPSNNGAPTSTIRPSNNGSSNNGGSSSVTGSVILRDKWVNGANCILAFKNNGNARACGVKFELTLGDNQRIQSIWNVEKVGDKVYRIPDYIQLGPGVENRDIGVVYNDVPEPLPTIKVLGQEEGCKHY</sequence>
<dbReference type="AlphaFoldDB" id="A0A915MFA0"/>
<dbReference type="Proteomes" id="UP000887561">
    <property type="component" value="Unplaced"/>
</dbReference>
<feature type="region of interest" description="Disordered" evidence="1">
    <location>
        <begin position="69"/>
        <end position="102"/>
    </location>
</feature>
<feature type="compositionally biased region" description="Low complexity" evidence="1">
    <location>
        <begin position="91"/>
        <end position="102"/>
    </location>
</feature>
<organism evidence="3 4">
    <name type="scientific">Meloidogyne javanica</name>
    <name type="common">Root-knot nematode worm</name>
    <dbReference type="NCBI Taxonomy" id="6303"/>
    <lineage>
        <taxon>Eukaryota</taxon>
        <taxon>Metazoa</taxon>
        <taxon>Ecdysozoa</taxon>
        <taxon>Nematoda</taxon>
        <taxon>Chromadorea</taxon>
        <taxon>Rhabditida</taxon>
        <taxon>Tylenchina</taxon>
        <taxon>Tylenchomorpha</taxon>
        <taxon>Tylenchoidea</taxon>
        <taxon>Meloidogynidae</taxon>
        <taxon>Meloidogyninae</taxon>
        <taxon>Meloidogyne</taxon>
        <taxon>Meloidogyne incognita group</taxon>
    </lineage>
</organism>
<feature type="chain" id="PRO_5037643525" evidence="2">
    <location>
        <begin position="21"/>
        <end position="204"/>
    </location>
</feature>
<dbReference type="WBParaSite" id="scaffold35346_cov198.g22406">
    <property type="protein sequence ID" value="scaffold35346_cov198.g22406"/>
    <property type="gene ID" value="scaffold35346_cov198.g22406"/>
</dbReference>
<keyword evidence="3" id="KW-1185">Reference proteome</keyword>
<feature type="signal peptide" evidence="2">
    <location>
        <begin position="1"/>
        <end position="20"/>
    </location>
</feature>
<dbReference type="SUPFAM" id="SSF49384">
    <property type="entry name" value="Carbohydrate-binding domain"/>
    <property type="match status" value="1"/>
</dbReference>
<dbReference type="InterPro" id="IPR008965">
    <property type="entry name" value="CBM2/CBM3_carb-bd_dom_sf"/>
</dbReference>
<accession>A0A915MFA0</accession>
<name>A0A915MFA0_MELJA</name>
<proteinExistence type="predicted"/>
<evidence type="ECO:0000256" key="1">
    <source>
        <dbReference type="SAM" id="MobiDB-lite"/>
    </source>
</evidence>
<evidence type="ECO:0000313" key="4">
    <source>
        <dbReference type="WBParaSite" id="scaffold35346_cov198.g22406"/>
    </source>
</evidence>
<reference evidence="4" key="1">
    <citation type="submission" date="2022-11" db="UniProtKB">
        <authorList>
            <consortium name="WormBaseParasite"/>
        </authorList>
    </citation>
    <scope>IDENTIFICATION</scope>
</reference>
<protein>
    <submittedName>
        <fullName evidence="4">Cellulose binding protein</fullName>
    </submittedName>
</protein>